<evidence type="ECO:0000313" key="1">
    <source>
        <dbReference type="EMBL" id="HHS62108.1"/>
    </source>
</evidence>
<evidence type="ECO:0008006" key="2">
    <source>
        <dbReference type="Google" id="ProtNLM"/>
    </source>
</evidence>
<gene>
    <name evidence="1" type="ORF">ENV70_00625</name>
</gene>
<organism evidence="1">
    <name type="scientific">candidate division WOR-3 bacterium</name>
    <dbReference type="NCBI Taxonomy" id="2052148"/>
    <lineage>
        <taxon>Bacteria</taxon>
        <taxon>Bacteria division WOR-3</taxon>
    </lineage>
</organism>
<dbReference type="AlphaFoldDB" id="A0A7C6EJ56"/>
<comment type="caution">
    <text evidence="1">The sequence shown here is derived from an EMBL/GenBank/DDBJ whole genome shotgun (WGS) entry which is preliminary data.</text>
</comment>
<protein>
    <recommendedName>
        <fullName evidence="2">Fibronectin type III domain-containing protein</fullName>
    </recommendedName>
</protein>
<dbReference type="Gene3D" id="2.60.40.10">
    <property type="entry name" value="Immunoglobulins"/>
    <property type="match status" value="1"/>
</dbReference>
<accession>A0A7C6EJ56</accession>
<proteinExistence type="predicted"/>
<reference evidence="1" key="1">
    <citation type="journal article" date="2020" name="mSystems">
        <title>Genome- and Community-Level Interaction Insights into Carbon Utilization and Element Cycling Functions of Hydrothermarchaeota in Hydrothermal Sediment.</title>
        <authorList>
            <person name="Zhou Z."/>
            <person name="Liu Y."/>
            <person name="Xu W."/>
            <person name="Pan J."/>
            <person name="Luo Z.H."/>
            <person name="Li M."/>
        </authorList>
    </citation>
    <scope>NUCLEOTIDE SEQUENCE [LARGE SCALE GENOMIC DNA]</scope>
    <source>
        <strain evidence="1">SpSt-783</strain>
    </source>
</reference>
<dbReference type="EMBL" id="DTHJ01000011">
    <property type="protein sequence ID" value="HHS62108.1"/>
    <property type="molecule type" value="Genomic_DNA"/>
</dbReference>
<sequence>MHIYNVIKMLTLLIIIFILAINSDCSNPNDYRPKQDSLLPPPPPPHLLSPPDSFVHMPLGGNRLLIFWERIEGATIYEVNFVGEKFGEWTVEIDTNLLNQNWYDPYGKYNDKYVWKVRAYGPKWDYYTDWSEPRHFEVRDTFPAPRLLYPPNDTVLYFDSLPGIITLMWQEIPEARFYCLRVLYDSMPLFEHNVNQNYESVEIDSTGTYSWQVRAENPHWEFPTYWSFIFRFYVIKR</sequence>
<name>A0A7C6EJ56_UNCW3</name>
<dbReference type="InterPro" id="IPR013783">
    <property type="entry name" value="Ig-like_fold"/>
</dbReference>